<keyword evidence="2" id="KW-1185">Reference proteome</keyword>
<dbReference type="Proteomes" id="UP000220158">
    <property type="component" value="Apicoplast API"/>
</dbReference>
<name>A0A1J1HGH7_PLARL</name>
<dbReference type="GO" id="GO:0005840">
    <property type="term" value="C:ribosome"/>
    <property type="evidence" value="ECO:0007669"/>
    <property type="project" value="UniProtKB-KW"/>
</dbReference>
<dbReference type="GeneID" id="30315853"/>
<evidence type="ECO:0000313" key="1">
    <source>
        <dbReference type="EMBL" id="CRH02949.1"/>
    </source>
</evidence>
<keyword evidence="1" id="KW-0689">Ribosomal protein</keyword>
<organism evidence="1 2">
    <name type="scientific">Plasmodium relictum</name>
    <dbReference type="NCBI Taxonomy" id="85471"/>
    <lineage>
        <taxon>Eukaryota</taxon>
        <taxon>Sar</taxon>
        <taxon>Alveolata</taxon>
        <taxon>Apicomplexa</taxon>
        <taxon>Aconoidasida</taxon>
        <taxon>Haemosporida</taxon>
        <taxon>Plasmodiidae</taxon>
        <taxon>Plasmodium</taxon>
        <taxon>Plasmodium (Haemamoeba)</taxon>
    </lineage>
</organism>
<accession>A0A1J1HGH7</accession>
<dbReference type="AlphaFoldDB" id="A0A1J1HGH7"/>
<dbReference type="KEGG" id="prel:PRELSG_API02900"/>
<evidence type="ECO:0000313" key="2">
    <source>
        <dbReference type="Proteomes" id="UP000220158"/>
    </source>
</evidence>
<dbReference type="EMBL" id="LN835310">
    <property type="protein sequence ID" value="CRH02949.1"/>
    <property type="molecule type" value="Genomic_DNA"/>
</dbReference>
<proteinExistence type="predicted"/>
<dbReference type="OrthoDB" id="372397at2759"/>
<gene>
    <name evidence="1" type="primary">RPS17</name>
    <name evidence="1" type="ORF">PRELSG_API02900</name>
</gene>
<dbReference type="VEuPathDB" id="PlasmoDB:PRELSG_API02900"/>
<sequence>MLKKIGYVLKSININIKVICISYYKYNNKYKKLFLNNIYIKVYDCRNEIKKNDYILFKYYKKSKFCNNKVIKIL</sequence>
<protein>
    <submittedName>
        <fullName evidence="1">Apicoplast ribosomal protein S17, putative</fullName>
    </submittedName>
</protein>
<keyword evidence="1" id="KW-0687">Ribonucleoprotein</keyword>
<dbReference type="RefSeq" id="YP_009325491.1">
    <property type="nucleotide sequence ID" value="NC_031964.1"/>
</dbReference>
<reference evidence="1 2" key="1">
    <citation type="submission" date="2015-04" db="EMBL/GenBank/DDBJ databases">
        <authorList>
            <consortium name="Pathogen Informatics"/>
        </authorList>
    </citation>
    <scope>NUCLEOTIDE SEQUENCE [LARGE SCALE GENOMIC DNA]</scope>
    <source>
        <strain evidence="1 2">SGS1</strain>
    </source>
</reference>
<dbReference type="OMA" id="KVICISY"/>